<protein>
    <recommendedName>
        <fullName evidence="1">EFHB C-terminal EF-hand domain-containing protein</fullName>
    </recommendedName>
</protein>
<dbReference type="InterPro" id="IPR057428">
    <property type="entry name" value="EFHB_EF-hand_C"/>
</dbReference>
<evidence type="ECO:0000313" key="2">
    <source>
        <dbReference type="EMBL" id="TPP64792.1"/>
    </source>
</evidence>
<dbReference type="STRING" id="46835.A0A504YRJ7"/>
<name>A0A504YRJ7_FASGI</name>
<reference evidence="2 3" key="1">
    <citation type="submission" date="2019-04" db="EMBL/GenBank/DDBJ databases">
        <title>Annotation for the trematode Fasciola gigantica.</title>
        <authorList>
            <person name="Choi Y.-J."/>
        </authorList>
    </citation>
    <scope>NUCLEOTIDE SEQUENCE [LARGE SCALE GENOMIC DNA]</scope>
    <source>
        <strain evidence="2">Uganda_cow_1</strain>
    </source>
</reference>
<sequence length="131" mass="14990">MSASIATICLFQNRGCLDKKDYGDEAGIRSVLQPNVFTEYGLTQRDLLMLRGKDEIRRIVEGCGLSGYFNSNIAFDDVWNKAAEIDKDLLQELASKDGERVSLYSFREVLFGKRAEEIRRTVNREYTEMCC</sequence>
<dbReference type="Proteomes" id="UP000316759">
    <property type="component" value="Unassembled WGS sequence"/>
</dbReference>
<dbReference type="Pfam" id="PF25325">
    <property type="entry name" value="EF-hand_EFHB_C"/>
    <property type="match status" value="1"/>
</dbReference>
<proteinExistence type="predicted"/>
<feature type="domain" description="EFHB C-terminal EF-hand" evidence="1">
    <location>
        <begin position="30"/>
        <end position="111"/>
    </location>
</feature>
<keyword evidence="3" id="KW-1185">Reference proteome</keyword>
<gene>
    <name evidence="2" type="ORF">FGIG_05395</name>
</gene>
<dbReference type="AlphaFoldDB" id="A0A504YRJ7"/>
<organism evidence="2 3">
    <name type="scientific">Fasciola gigantica</name>
    <name type="common">Giant liver fluke</name>
    <dbReference type="NCBI Taxonomy" id="46835"/>
    <lineage>
        <taxon>Eukaryota</taxon>
        <taxon>Metazoa</taxon>
        <taxon>Spiralia</taxon>
        <taxon>Lophotrochozoa</taxon>
        <taxon>Platyhelminthes</taxon>
        <taxon>Trematoda</taxon>
        <taxon>Digenea</taxon>
        <taxon>Plagiorchiida</taxon>
        <taxon>Echinostomata</taxon>
        <taxon>Echinostomatoidea</taxon>
        <taxon>Fasciolidae</taxon>
        <taxon>Fasciola</taxon>
    </lineage>
</organism>
<evidence type="ECO:0000259" key="1">
    <source>
        <dbReference type="Pfam" id="PF25325"/>
    </source>
</evidence>
<accession>A0A504YRJ7</accession>
<evidence type="ECO:0000313" key="3">
    <source>
        <dbReference type="Proteomes" id="UP000316759"/>
    </source>
</evidence>
<comment type="caution">
    <text evidence="2">The sequence shown here is derived from an EMBL/GenBank/DDBJ whole genome shotgun (WGS) entry which is preliminary data.</text>
</comment>
<dbReference type="OrthoDB" id="2096280at2759"/>
<dbReference type="EMBL" id="SUNJ01004027">
    <property type="protein sequence ID" value="TPP64792.1"/>
    <property type="molecule type" value="Genomic_DNA"/>
</dbReference>